<dbReference type="Proteomes" id="UP001501358">
    <property type="component" value="Unassembled WGS sequence"/>
</dbReference>
<organism evidence="2 3">
    <name type="scientific">Streptomyces thermolineatus</name>
    <dbReference type="NCBI Taxonomy" id="44033"/>
    <lineage>
        <taxon>Bacteria</taxon>
        <taxon>Bacillati</taxon>
        <taxon>Actinomycetota</taxon>
        <taxon>Actinomycetes</taxon>
        <taxon>Kitasatosporales</taxon>
        <taxon>Streptomycetaceae</taxon>
        <taxon>Streptomyces</taxon>
    </lineage>
</organism>
<comment type="caution">
    <text evidence="2">The sequence shown here is derived from an EMBL/GenBank/DDBJ whole genome shotgun (WGS) entry which is preliminary data.</text>
</comment>
<name>A0ABP5ZTS9_9ACTN</name>
<evidence type="ECO:0000256" key="1">
    <source>
        <dbReference type="SAM" id="MobiDB-lite"/>
    </source>
</evidence>
<feature type="compositionally biased region" description="Low complexity" evidence="1">
    <location>
        <begin position="16"/>
        <end position="33"/>
    </location>
</feature>
<dbReference type="EMBL" id="BAAATA010000035">
    <property type="protein sequence ID" value="GAA2504259.1"/>
    <property type="molecule type" value="Genomic_DNA"/>
</dbReference>
<sequence>MVTDASGKGRPVGPCAPATVPSRRTTAAAAVSTGQFSITRRDSMPATVTVPARPPFPGLRLLGVHSNSLAW</sequence>
<gene>
    <name evidence="2" type="ORF">GCM10010406_46090</name>
</gene>
<reference evidence="3" key="1">
    <citation type="journal article" date="2019" name="Int. J. Syst. Evol. Microbiol.">
        <title>The Global Catalogue of Microorganisms (GCM) 10K type strain sequencing project: providing services to taxonomists for standard genome sequencing and annotation.</title>
        <authorList>
            <consortium name="The Broad Institute Genomics Platform"/>
            <consortium name="The Broad Institute Genome Sequencing Center for Infectious Disease"/>
            <person name="Wu L."/>
            <person name="Ma J."/>
        </authorList>
    </citation>
    <scope>NUCLEOTIDE SEQUENCE [LARGE SCALE GENOMIC DNA]</scope>
    <source>
        <strain evidence="3">JCM 6307</strain>
    </source>
</reference>
<proteinExistence type="predicted"/>
<keyword evidence="3" id="KW-1185">Reference proteome</keyword>
<evidence type="ECO:0000313" key="2">
    <source>
        <dbReference type="EMBL" id="GAA2504259.1"/>
    </source>
</evidence>
<evidence type="ECO:0000313" key="3">
    <source>
        <dbReference type="Proteomes" id="UP001501358"/>
    </source>
</evidence>
<protein>
    <submittedName>
        <fullName evidence="2">Uncharacterized protein</fullName>
    </submittedName>
</protein>
<accession>A0ABP5ZTS9</accession>
<feature type="region of interest" description="Disordered" evidence="1">
    <location>
        <begin position="1"/>
        <end position="33"/>
    </location>
</feature>